<comment type="function">
    <text evidence="6">Catalyzes the reversible cleavage of L-rhamnulose-1-phosphate to dihydroxyacetone phosphate (DHAP) and L-lactaldehyde.</text>
</comment>
<dbReference type="SUPFAM" id="SSF53639">
    <property type="entry name" value="AraD/HMP-PK domain-like"/>
    <property type="match status" value="1"/>
</dbReference>
<dbReference type="PANTHER" id="PTHR22789:SF16">
    <property type="entry name" value="RHAMNULOSE-1-PHOSPHATE ALDOLASE"/>
    <property type="match status" value="1"/>
</dbReference>
<keyword evidence="1 6" id="KW-0963">Cytoplasm</keyword>
<evidence type="ECO:0000256" key="4">
    <source>
        <dbReference type="ARBA" id="ARBA00023239"/>
    </source>
</evidence>
<comment type="pathway">
    <text evidence="6">Carbohydrate degradation; L-rhamnose degradation; glycerone phosphate from L-rhamnose: step 3/3.</text>
</comment>
<dbReference type="NCBIfam" id="NF002963">
    <property type="entry name" value="PRK03634.1"/>
    <property type="match status" value="1"/>
</dbReference>
<dbReference type="UniPathway" id="UPA00541">
    <property type="reaction ID" value="UER00603"/>
</dbReference>
<accession>A0A212LE77</accession>
<dbReference type="EC" id="4.1.2.19" evidence="6"/>
<dbReference type="GO" id="GO:0008994">
    <property type="term" value="F:rhamnulose-1-phosphate aldolase activity"/>
    <property type="evidence" value="ECO:0007669"/>
    <property type="project" value="UniProtKB-UniRule"/>
</dbReference>
<feature type="domain" description="Class II aldolase/adducin N-terminal" evidence="7">
    <location>
        <begin position="12"/>
        <end position="239"/>
    </location>
</feature>
<evidence type="ECO:0000259" key="7">
    <source>
        <dbReference type="SMART" id="SM01007"/>
    </source>
</evidence>
<proteinExistence type="inferred from homology"/>
<dbReference type="InterPro" id="IPR001303">
    <property type="entry name" value="Aldolase_II/adducin_N"/>
</dbReference>
<dbReference type="InterPro" id="IPR013447">
    <property type="entry name" value="Rhamnulose-1-P_Aldolase"/>
</dbReference>
<evidence type="ECO:0000256" key="3">
    <source>
        <dbReference type="ARBA" id="ARBA00022833"/>
    </source>
</evidence>
<dbReference type="InterPro" id="IPR036409">
    <property type="entry name" value="Aldolase_II/adducin_N_sf"/>
</dbReference>
<evidence type="ECO:0000256" key="5">
    <source>
        <dbReference type="ARBA" id="ARBA00023308"/>
    </source>
</evidence>
<dbReference type="SMART" id="SM01007">
    <property type="entry name" value="Aldolase_II"/>
    <property type="match status" value="1"/>
</dbReference>
<gene>
    <name evidence="6 8" type="primary">rhaD</name>
    <name evidence="8" type="ORF">KL86PLE_30225</name>
</gene>
<name>A0A212LE77_9HYPH</name>
<feature type="binding site" evidence="6">
    <location>
        <position position="141"/>
    </location>
    <ligand>
        <name>Zn(2+)</name>
        <dbReference type="ChEBI" id="CHEBI:29105"/>
    </ligand>
</feature>
<dbReference type="PANTHER" id="PTHR22789">
    <property type="entry name" value="FUCULOSE PHOSPHATE ALDOLASE"/>
    <property type="match status" value="1"/>
</dbReference>
<evidence type="ECO:0000256" key="2">
    <source>
        <dbReference type="ARBA" id="ARBA00022723"/>
    </source>
</evidence>
<keyword evidence="5 6" id="KW-0684">Rhamnose metabolism</keyword>
<dbReference type="InterPro" id="IPR050197">
    <property type="entry name" value="Aldolase_class_II_sugar_metab"/>
</dbReference>
<reference evidence="8" key="1">
    <citation type="submission" date="2016-08" db="EMBL/GenBank/DDBJ databases">
        <authorList>
            <person name="Seilhamer J.J."/>
        </authorList>
    </citation>
    <scope>NUCLEOTIDE SEQUENCE</scope>
    <source>
        <strain evidence="8">86</strain>
    </source>
</reference>
<dbReference type="RefSeq" id="WP_100080973.1">
    <property type="nucleotide sequence ID" value="NZ_LT608334.1"/>
</dbReference>
<comment type="similarity">
    <text evidence="6">Belongs to the aldolase class II family. RhaD subfamily.</text>
</comment>
<feature type="active site" evidence="6">
    <location>
        <position position="117"/>
    </location>
</feature>
<feature type="binding site" evidence="6">
    <location>
        <position position="143"/>
    </location>
    <ligand>
        <name>Zn(2+)</name>
        <dbReference type="ChEBI" id="CHEBI:29105"/>
    </ligand>
</feature>
<dbReference type="GO" id="GO:0005829">
    <property type="term" value="C:cytosol"/>
    <property type="evidence" value="ECO:0007669"/>
    <property type="project" value="TreeGrafter"/>
</dbReference>
<dbReference type="HAMAP" id="MF_00770">
    <property type="entry name" value="RhaD"/>
    <property type="match status" value="1"/>
</dbReference>
<dbReference type="AlphaFoldDB" id="A0A212LE77"/>
<dbReference type="GO" id="GO:0019323">
    <property type="term" value="P:pentose catabolic process"/>
    <property type="evidence" value="ECO:0007669"/>
    <property type="project" value="TreeGrafter"/>
</dbReference>
<feature type="binding site" evidence="6">
    <location>
        <position position="212"/>
    </location>
    <ligand>
        <name>Zn(2+)</name>
        <dbReference type="ChEBI" id="CHEBI:29105"/>
    </ligand>
</feature>
<dbReference type="EMBL" id="FMJD01000007">
    <property type="protein sequence ID" value="SCM75778.1"/>
    <property type="molecule type" value="Genomic_DNA"/>
</dbReference>
<dbReference type="GO" id="GO:0019301">
    <property type="term" value="P:rhamnose catabolic process"/>
    <property type="evidence" value="ECO:0007669"/>
    <property type="project" value="UniProtKB-UniRule"/>
</dbReference>
<keyword evidence="3 6" id="KW-0862">Zinc</keyword>
<comment type="catalytic activity">
    <reaction evidence="6">
        <text>L-rhamnulose 1-phosphate = (S)-lactaldehyde + dihydroxyacetone phosphate</text>
        <dbReference type="Rhea" id="RHEA:19689"/>
        <dbReference type="ChEBI" id="CHEBI:18041"/>
        <dbReference type="ChEBI" id="CHEBI:57642"/>
        <dbReference type="ChEBI" id="CHEBI:58313"/>
        <dbReference type="EC" id="4.1.2.19"/>
    </reaction>
</comment>
<dbReference type="Pfam" id="PF00596">
    <property type="entry name" value="Aldolase_II"/>
    <property type="match status" value="1"/>
</dbReference>
<dbReference type="GO" id="GO:0046872">
    <property type="term" value="F:metal ion binding"/>
    <property type="evidence" value="ECO:0007669"/>
    <property type="project" value="UniProtKB-KW"/>
</dbReference>
<comment type="cofactor">
    <cofactor evidence="6">
        <name>Zn(2+)</name>
        <dbReference type="ChEBI" id="CHEBI:29105"/>
    </cofactor>
    <text evidence="6">Binds 1 zinc ion per subunit.</text>
</comment>
<evidence type="ECO:0000256" key="6">
    <source>
        <dbReference type="HAMAP-Rule" id="MF_00770"/>
    </source>
</evidence>
<evidence type="ECO:0000256" key="1">
    <source>
        <dbReference type="ARBA" id="ARBA00022490"/>
    </source>
</evidence>
<keyword evidence="2 6" id="KW-0479">Metal-binding</keyword>
<keyword evidence="4 6" id="KW-0456">Lyase</keyword>
<dbReference type="Gene3D" id="3.40.225.10">
    <property type="entry name" value="Class II aldolase/adducin N-terminal domain"/>
    <property type="match status" value="1"/>
</dbReference>
<comment type="subcellular location">
    <subcellularLocation>
        <location evidence="6">Cytoplasm</location>
    </subcellularLocation>
</comment>
<protein>
    <recommendedName>
        <fullName evidence="6">Rhamnulose-1-phosphate aldolase</fullName>
        <ecNumber evidence="6">4.1.2.19</ecNumber>
    </recommendedName>
</protein>
<organism evidence="8">
    <name type="scientific">uncultured Pleomorphomonas sp</name>
    <dbReference type="NCBI Taxonomy" id="442121"/>
    <lineage>
        <taxon>Bacteria</taxon>
        <taxon>Pseudomonadati</taxon>
        <taxon>Pseudomonadota</taxon>
        <taxon>Alphaproteobacteria</taxon>
        <taxon>Hyphomicrobiales</taxon>
        <taxon>Pleomorphomonadaceae</taxon>
        <taxon>Pleomorphomonas</taxon>
        <taxon>environmental samples</taxon>
    </lineage>
</organism>
<sequence>MTANMIDAWFVKAMVKATTDCWDKGWDERNGGNISLRLTDDDIAPYLAGIREPRRVPMTEPLPAIAGQSYIVTGTGKFFRNVQLDPENNLGVVRVGADGSFIEVLWGYRDGGGPTSEFSSHFKGHIARQTATNGADRVVLHCHATNLIALTYVLDWSDANVTRALWEGSTECLVVFPDGVGTMPWLVPGTDQMGDATARLLAKRPLVLWPFHGVFGVGPTLDDAFGLIDTAEKAAEILVKVLSMGGPRQTMTTQDLIDLAARFKVVPQPEAVALDGWKLAGPKTV</sequence>
<evidence type="ECO:0000313" key="8">
    <source>
        <dbReference type="EMBL" id="SCM75778.1"/>
    </source>
</evidence>